<sequence length="211" mass="22896">MTIKKLIVASLALVIGCGAAMAADRIKVDRKAIESTVVKSPEKRNALVAKYEKGEPLTPAEMAVVYYGQAYVPGHKPAASYPDVDAAYARKDYPATLVLVDAVLKENPVALNQLFRGYVAAANSSEPRIKARADNFQKRIDAICSLIFSSGSGVTGGDPFVVLTSEDAMAFVRNYLQPTEILGQAQIDNMDAIKVTWPDQPEPVIFYFARP</sequence>
<accession>A0A921E8K9</accession>
<dbReference type="PROSITE" id="PS51257">
    <property type="entry name" value="PROKAR_LIPOPROTEIN"/>
    <property type="match status" value="1"/>
</dbReference>
<evidence type="ECO:0000313" key="2">
    <source>
        <dbReference type="EMBL" id="HJE38751.1"/>
    </source>
</evidence>
<feature type="signal peptide" evidence="1">
    <location>
        <begin position="1"/>
        <end position="22"/>
    </location>
</feature>
<gene>
    <name evidence="2" type="ORF">K8V47_03175</name>
</gene>
<reference evidence="2" key="2">
    <citation type="submission" date="2021-09" db="EMBL/GenBank/DDBJ databases">
        <authorList>
            <person name="Gilroy R."/>
        </authorList>
    </citation>
    <scope>NUCLEOTIDE SEQUENCE</scope>
    <source>
        <strain evidence="2">4100</strain>
    </source>
</reference>
<evidence type="ECO:0000313" key="3">
    <source>
        <dbReference type="Proteomes" id="UP000711407"/>
    </source>
</evidence>
<name>A0A921E8K9_9BACT</name>
<organism evidence="2 3">
    <name type="scientific">Candidatus Amulumruptor caecigallinarius</name>
    <dbReference type="NCBI Taxonomy" id="2109911"/>
    <lineage>
        <taxon>Bacteria</taxon>
        <taxon>Pseudomonadati</taxon>
        <taxon>Bacteroidota</taxon>
        <taxon>Bacteroidia</taxon>
        <taxon>Bacteroidales</taxon>
        <taxon>Muribaculaceae</taxon>
        <taxon>Candidatus Amulumruptor</taxon>
    </lineage>
</organism>
<dbReference type="EMBL" id="DYXT01000020">
    <property type="protein sequence ID" value="HJE38751.1"/>
    <property type="molecule type" value="Genomic_DNA"/>
</dbReference>
<proteinExistence type="predicted"/>
<feature type="chain" id="PRO_5037287332" evidence="1">
    <location>
        <begin position="23"/>
        <end position="211"/>
    </location>
</feature>
<keyword evidence="1" id="KW-0732">Signal</keyword>
<reference evidence="2" key="1">
    <citation type="journal article" date="2021" name="PeerJ">
        <title>Extensive microbial diversity within the chicken gut microbiome revealed by metagenomics and culture.</title>
        <authorList>
            <person name="Gilroy R."/>
            <person name="Ravi A."/>
            <person name="Getino M."/>
            <person name="Pursley I."/>
            <person name="Horton D.L."/>
            <person name="Alikhan N.F."/>
            <person name="Baker D."/>
            <person name="Gharbi K."/>
            <person name="Hall N."/>
            <person name="Watson M."/>
            <person name="Adriaenssens E.M."/>
            <person name="Foster-Nyarko E."/>
            <person name="Jarju S."/>
            <person name="Secka A."/>
            <person name="Antonio M."/>
            <person name="Oren A."/>
            <person name="Chaudhuri R.R."/>
            <person name="La Ragione R."/>
            <person name="Hildebrand F."/>
            <person name="Pallen M.J."/>
        </authorList>
    </citation>
    <scope>NUCLEOTIDE SEQUENCE</scope>
    <source>
        <strain evidence="2">4100</strain>
    </source>
</reference>
<evidence type="ECO:0000256" key="1">
    <source>
        <dbReference type="SAM" id="SignalP"/>
    </source>
</evidence>
<dbReference type="AlphaFoldDB" id="A0A921E8K9"/>
<comment type="caution">
    <text evidence="2">The sequence shown here is derived from an EMBL/GenBank/DDBJ whole genome shotgun (WGS) entry which is preliminary data.</text>
</comment>
<dbReference type="Proteomes" id="UP000711407">
    <property type="component" value="Unassembled WGS sequence"/>
</dbReference>
<protein>
    <submittedName>
        <fullName evidence="2">DUF4919 domain-containing protein</fullName>
    </submittedName>
</protein>